<protein>
    <submittedName>
        <fullName evidence="4">Rieske domain-containing protein</fullName>
    </submittedName>
</protein>
<dbReference type="InterPro" id="IPR036922">
    <property type="entry name" value="Rieske_2Fe-2S_sf"/>
</dbReference>
<proteinExistence type="predicted"/>
<gene>
    <name evidence="4" type="primary">rfesd</name>
</gene>
<dbReference type="KEGG" id="char:105902477"/>
<dbReference type="SUPFAM" id="SSF50022">
    <property type="entry name" value="ISP domain"/>
    <property type="match status" value="1"/>
</dbReference>
<evidence type="ECO:0000256" key="1">
    <source>
        <dbReference type="ARBA" id="ARBA00034078"/>
    </source>
</evidence>
<dbReference type="Gene3D" id="2.102.10.10">
    <property type="entry name" value="Rieske [2Fe-2S] iron-sulphur domain"/>
    <property type="match status" value="1"/>
</dbReference>
<dbReference type="OrthoDB" id="426882at2759"/>
<name>A0A6P8G2D1_CLUHA</name>
<feature type="domain" description="Soluble Rieske-type ferredoxin" evidence="2">
    <location>
        <begin position="22"/>
        <end position="98"/>
    </location>
</feature>
<evidence type="ECO:0000313" key="3">
    <source>
        <dbReference type="Proteomes" id="UP000515152"/>
    </source>
</evidence>
<organism evidence="3 4">
    <name type="scientific">Clupea harengus</name>
    <name type="common">Atlantic herring</name>
    <dbReference type="NCBI Taxonomy" id="7950"/>
    <lineage>
        <taxon>Eukaryota</taxon>
        <taxon>Metazoa</taxon>
        <taxon>Chordata</taxon>
        <taxon>Craniata</taxon>
        <taxon>Vertebrata</taxon>
        <taxon>Euteleostomi</taxon>
        <taxon>Actinopterygii</taxon>
        <taxon>Neopterygii</taxon>
        <taxon>Teleostei</taxon>
        <taxon>Clupei</taxon>
        <taxon>Clupeiformes</taxon>
        <taxon>Clupeoidei</taxon>
        <taxon>Clupeidae</taxon>
        <taxon>Clupea</taxon>
    </lineage>
</organism>
<comment type="cofactor">
    <cofactor evidence="1">
        <name>[2Fe-2S] cluster</name>
        <dbReference type="ChEBI" id="CHEBI:190135"/>
    </cofactor>
</comment>
<dbReference type="InterPro" id="IPR054716">
    <property type="entry name" value="Sol_Rieske_ferrdox_dom"/>
</dbReference>
<dbReference type="Proteomes" id="UP000515152">
    <property type="component" value="Chromosome 12"/>
</dbReference>
<evidence type="ECO:0000259" key="2">
    <source>
        <dbReference type="Pfam" id="PF22543"/>
    </source>
</evidence>
<dbReference type="AlphaFoldDB" id="A0A6P8G2D1"/>
<keyword evidence="3" id="KW-1185">Reference proteome</keyword>
<dbReference type="CTD" id="317671"/>
<dbReference type="PANTHER" id="PTHR21496:SF0">
    <property type="entry name" value="RIESKE DOMAIN-CONTAINING PROTEIN"/>
    <property type="match status" value="1"/>
</dbReference>
<dbReference type="GeneID" id="105902477"/>
<dbReference type="Pfam" id="PF22543">
    <property type="entry name" value="Rieske_4"/>
    <property type="match status" value="1"/>
</dbReference>
<evidence type="ECO:0000313" key="4">
    <source>
        <dbReference type="RefSeq" id="XP_031434118.1"/>
    </source>
</evidence>
<sequence>MRKTAGCLRLPLCSDNNISLTDAGGKLEHGDIEDIDKKLCIICPKHKYKITLAEGEGLFRAPVPNQEVRTFKWYSKGIKQRVHKVSEDGGDVFVTLSDTTCFIESDYYYTEQGRKVRNKVDDNRGIDSGEDEDDS</sequence>
<dbReference type="GO" id="GO:0051537">
    <property type="term" value="F:2 iron, 2 sulfur cluster binding"/>
    <property type="evidence" value="ECO:0007669"/>
    <property type="project" value="InterPro"/>
</dbReference>
<accession>A0A6P8G2D1</accession>
<dbReference type="RefSeq" id="XP_031434118.1">
    <property type="nucleotide sequence ID" value="XM_031578258.2"/>
</dbReference>
<dbReference type="PANTHER" id="PTHR21496">
    <property type="entry name" value="FERREDOXIN-RELATED"/>
    <property type="match status" value="1"/>
</dbReference>
<reference evidence="4" key="1">
    <citation type="submission" date="2025-08" db="UniProtKB">
        <authorList>
            <consortium name="RefSeq"/>
        </authorList>
    </citation>
    <scope>IDENTIFICATION</scope>
</reference>